<evidence type="ECO:0000256" key="2">
    <source>
        <dbReference type="ARBA" id="ARBA00023012"/>
    </source>
</evidence>
<name>A0ABS5QD82_9PROT</name>
<feature type="domain" description="OmpR/PhoB-type" evidence="9">
    <location>
        <begin position="134"/>
        <end position="234"/>
    </location>
</feature>
<dbReference type="RefSeq" id="WP_213669505.1">
    <property type="nucleotide sequence ID" value="NZ_JAHCDA010000001.1"/>
</dbReference>
<evidence type="ECO:0000313" key="11">
    <source>
        <dbReference type="Proteomes" id="UP000766336"/>
    </source>
</evidence>
<keyword evidence="5" id="KW-0804">Transcription</keyword>
<dbReference type="InterPro" id="IPR011006">
    <property type="entry name" value="CheY-like_superfamily"/>
</dbReference>
<feature type="domain" description="Response regulatory" evidence="8">
    <location>
        <begin position="6"/>
        <end position="121"/>
    </location>
</feature>
<gene>
    <name evidence="10" type="ORF">KHU32_08220</name>
</gene>
<dbReference type="Gene3D" id="3.40.50.2300">
    <property type="match status" value="1"/>
</dbReference>
<dbReference type="EMBL" id="JAHCDA010000001">
    <property type="protein sequence ID" value="MBS7810920.1"/>
    <property type="molecule type" value="Genomic_DNA"/>
</dbReference>
<dbReference type="InterPro" id="IPR001867">
    <property type="entry name" value="OmpR/PhoB-type_DNA-bd"/>
</dbReference>
<evidence type="ECO:0000259" key="8">
    <source>
        <dbReference type="PROSITE" id="PS50110"/>
    </source>
</evidence>
<dbReference type="SUPFAM" id="SSF46894">
    <property type="entry name" value="C-terminal effector domain of the bipartite response regulators"/>
    <property type="match status" value="1"/>
</dbReference>
<protein>
    <submittedName>
        <fullName evidence="10">Response regulator transcription factor</fullName>
    </submittedName>
</protein>
<accession>A0ABS5QD82</accession>
<dbReference type="InterPro" id="IPR016032">
    <property type="entry name" value="Sig_transdc_resp-reg_C-effctor"/>
</dbReference>
<reference evidence="10 11" key="1">
    <citation type="submission" date="2021-05" db="EMBL/GenBank/DDBJ databases">
        <title>Roseococcus sp. XZZS9, whole genome shotgun sequencing project.</title>
        <authorList>
            <person name="Zhao G."/>
            <person name="Shen L."/>
        </authorList>
    </citation>
    <scope>NUCLEOTIDE SEQUENCE [LARGE SCALE GENOMIC DNA]</scope>
    <source>
        <strain evidence="10 11">XZZS9</strain>
    </source>
</reference>
<evidence type="ECO:0000256" key="5">
    <source>
        <dbReference type="ARBA" id="ARBA00023163"/>
    </source>
</evidence>
<evidence type="ECO:0000256" key="4">
    <source>
        <dbReference type="ARBA" id="ARBA00023125"/>
    </source>
</evidence>
<organism evidence="10 11">
    <name type="scientific">Roseococcus pinisoli</name>
    <dbReference type="NCBI Taxonomy" id="2835040"/>
    <lineage>
        <taxon>Bacteria</taxon>
        <taxon>Pseudomonadati</taxon>
        <taxon>Pseudomonadota</taxon>
        <taxon>Alphaproteobacteria</taxon>
        <taxon>Acetobacterales</taxon>
        <taxon>Roseomonadaceae</taxon>
        <taxon>Roseococcus</taxon>
    </lineage>
</organism>
<evidence type="ECO:0000259" key="9">
    <source>
        <dbReference type="PROSITE" id="PS51755"/>
    </source>
</evidence>
<dbReference type="Pfam" id="PF00072">
    <property type="entry name" value="Response_reg"/>
    <property type="match status" value="1"/>
</dbReference>
<feature type="modified residue" description="4-aspartylphosphate" evidence="6">
    <location>
        <position position="55"/>
    </location>
</feature>
<dbReference type="Gene3D" id="1.10.10.10">
    <property type="entry name" value="Winged helix-like DNA-binding domain superfamily/Winged helix DNA-binding domain"/>
    <property type="match status" value="1"/>
</dbReference>
<evidence type="ECO:0000256" key="6">
    <source>
        <dbReference type="PROSITE-ProRule" id="PRU00169"/>
    </source>
</evidence>
<dbReference type="CDD" id="cd00383">
    <property type="entry name" value="trans_reg_C"/>
    <property type="match status" value="1"/>
</dbReference>
<feature type="DNA-binding region" description="OmpR/PhoB-type" evidence="7">
    <location>
        <begin position="134"/>
        <end position="234"/>
    </location>
</feature>
<evidence type="ECO:0000256" key="7">
    <source>
        <dbReference type="PROSITE-ProRule" id="PRU01091"/>
    </source>
</evidence>
<dbReference type="SUPFAM" id="SSF52172">
    <property type="entry name" value="CheY-like"/>
    <property type="match status" value="1"/>
</dbReference>
<dbReference type="Gene3D" id="6.10.250.690">
    <property type="match status" value="1"/>
</dbReference>
<keyword evidence="3" id="KW-0805">Transcription regulation</keyword>
<dbReference type="InterPro" id="IPR039420">
    <property type="entry name" value="WalR-like"/>
</dbReference>
<keyword evidence="1 6" id="KW-0597">Phosphoprotein</keyword>
<dbReference type="Pfam" id="PF00486">
    <property type="entry name" value="Trans_reg_C"/>
    <property type="match status" value="1"/>
</dbReference>
<dbReference type="InterPro" id="IPR036388">
    <property type="entry name" value="WH-like_DNA-bd_sf"/>
</dbReference>
<comment type="caution">
    <text evidence="10">The sequence shown here is derived from an EMBL/GenBank/DDBJ whole genome shotgun (WGS) entry which is preliminary data.</text>
</comment>
<keyword evidence="4 7" id="KW-0238">DNA-binding</keyword>
<evidence type="ECO:0000256" key="1">
    <source>
        <dbReference type="ARBA" id="ARBA00022553"/>
    </source>
</evidence>
<evidence type="ECO:0000256" key="3">
    <source>
        <dbReference type="ARBA" id="ARBA00023015"/>
    </source>
</evidence>
<dbReference type="SMART" id="SM00862">
    <property type="entry name" value="Trans_reg_C"/>
    <property type="match status" value="1"/>
</dbReference>
<proteinExistence type="predicted"/>
<dbReference type="SMART" id="SM00448">
    <property type="entry name" value="REC"/>
    <property type="match status" value="1"/>
</dbReference>
<dbReference type="Proteomes" id="UP000766336">
    <property type="component" value="Unassembled WGS sequence"/>
</dbReference>
<keyword evidence="2" id="KW-0902">Two-component regulatory system</keyword>
<dbReference type="PROSITE" id="PS51755">
    <property type="entry name" value="OMPR_PHOB"/>
    <property type="match status" value="1"/>
</dbReference>
<dbReference type="InterPro" id="IPR001789">
    <property type="entry name" value="Sig_transdc_resp-reg_receiver"/>
</dbReference>
<dbReference type="PROSITE" id="PS50110">
    <property type="entry name" value="RESPONSE_REGULATORY"/>
    <property type="match status" value="1"/>
</dbReference>
<keyword evidence="11" id="KW-1185">Reference proteome</keyword>
<sequence length="237" mass="26857">MSGPLRLALVEDDPLQRRIVSEYLAQHGLRPQSFASGEEFKRAHAQTLPDLALFDVHLNEVEDGFALARWARSRSSRIGIIMLTAAGDTVDRVVGLESGADDYVTKPFEPRELLARIKALLRRSSEAPPPPPRLTEMRVGVALLNLERRILIMPDGREDQLSASEFDLLQLFVRHPNRPLTREWLLETAAHREAEVFDRAIDNRIMRLRRKIEADPSKPEAIRSVRGVGYIFVPPTD</sequence>
<evidence type="ECO:0000313" key="10">
    <source>
        <dbReference type="EMBL" id="MBS7810920.1"/>
    </source>
</evidence>
<dbReference type="PANTHER" id="PTHR48111:SF4">
    <property type="entry name" value="DNA-BINDING DUAL TRANSCRIPTIONAL REGULATOR OMPR"/>
    <property type="match status" value="1"/>
</dbReference>
<dbReference type="PANTHER" id="PTHR48111">
    <property type="entry name" value="REGULATOR OF RPOS"/>
    <property type="match status" value="1"/>
</dbReference>